<accession>A0ACA9SC63</accession>
<organism evidence="1 2">
    <name type="scientific">Racocetra persica</name>
    <dbReference type="NCBI Taxonomy" id="160502"/>
    <lineage>
        <taxon>Eukaryota</taxon>
        <taxon>Fungi</taxon>
        <taxon>Fungi incertae sedis</taxon>
        <taxon>Mucoromycota</taxon>
        <taxon>Glomeromycotina</taxon>
        <taxon>Glomeromycetes</taxon>
        <taxon>Diversisporales</taxon>
        <taxon>Gigasporaceae</taxon>
        <taxon>Racocetra</taxon>
    </lineage>
</organism>
<comment type="caution">
    <text evidence="1">The sequence shown here is derived from an EMBL/GenBank/DDBJ whole genome shotgun (WGS) entry which is preliminary data.</text>
</comment>
<evidence type="ECO:0000313" key="1">
    <source>
        <dbReference type="EMBL" id="CAG8833536.1"/>
    </source>
</evidence>
<dbReference type="Proteomes" id="UP000789920">
    <property type="component" value="Unassembled WGS sequence"/>
</dbReference>
<protein>
    <submittedName>
        <fullName evidence="1">3874_t:CDS:1</fullName>
    </submittedName>
</protein>
<reference evidence="1" key="1">
    <citation type="submission" date="2021-06" db="EMBL/GenBank/DDBJ databases">
        <authorList>
            <person name="Kallberg Y."/>
            <person name="Tangrot J."/>
            <person name="Rosling A."/>
        </authorList>
    </citation>
    <scope>NUCLEOTIDE SEQUENCE</scope>
    <source>
        <strain evidence="1">MA461A</strain>
    </source>
</reference>
<gene>
    <name evidence="1" type="ORF">RPERSI_LOCUS28860</name>
</gene>
<keyword evidence="2" id="KW-1185">Reference proteome</keyword>
<name>A0ACA9SC63_9GLOM</name>
<feature type="non-terminal residue" evidence="1">
    <location>
        <position position="1"/>
    </location>
</feature>
<dbReference type="EMBL" id="CAJVQC010106757">
    <property type="protein sequence ID" value="CAG8833536.1"/>
    <property type="molecule type" value="Genomic_DNA"/>
</dbReference>
<feature type="non-terminal residue" evidence="1">
    <location>
        <position position="60"/>
    </location>
</feature>
<evidence type="ECO:0000313" key="2">
    <source>
        <dbReference type="Proteomes" id="UP000789920"/>
    </source>
</evidence>
<proteinExistence type="predicted"/>
<sequence>FVKEHASSDQHIDAIKLDTAKKARNKESVQLPYFVQMSCELESPFIMEGSITYENKVSGH</sequence>